<sequence length="344" mass="38805">MVPSPILLVDVVGAVGAIVGAVYSLDRCLGWLAGAEQRRDESPDLSQITGAKSDSTMEANMEWRNKRRRSESISSESEDEGSMRSRTPSPEPAHTTKFHRGESPPKELLCTLPPTCSQPGKAQAFATQAELDAHQASLHQWICRVPIKDKVGRVGEGDFVIVPEQFSGRSTFGKGNKWRECGKVFPEERLLDLVSYAWLRSANCQHYTETHDPIARERQERGEDIFACFLPEGQCNKLFPTPKKRRWHMVNEHHYPHDYFFSITNHGVNQITRQEGPAASLIRPRRDPPPPEEQRPKPARPPRRPSDDLTSIDDLTTKMESLESSLAFVPSGVRKARARRAMDF</sequence>
<feature type="region of interest" description="Disordered" evidence="1">
    <location>
        <begin position="276"/>
        <end position="311"/>
    </location>
</feature>
<proteinExistence type="predicted"/>
<dbReference type="PANTHER" id="PTHR21354:SF0">
    <property type="entry name" value="ZINC FINGER PROTEIN 511"/>
    <property type="match status" value="1"/>
</dbReference>
<evidence type="ECO:0000313" key="3">
    <source>
        <dbReference type="Proteomes" id="UP000002748"/>
    </source>
</evidence>
<dbReference type="KEGG" id="tasa:A1Q1_03461"/>
<dbReference type="GeneID" id="25986974"/>
<dbReference type="EMBL" id="ALBS01000233">
    <property type="protein sequence ID" value="EJT47684.1"/>
    <property type="molecule type" value="Genomic_DNA"/>
</dbReference>
<evidence type="ECO:0008006" key="4">
    <source>
        <dbReference type="Google" id="ProtNLM"/>
    </source>
</evidence>
<dbReference type="RefSeq" id="XP_014178734.1">
    <property type="nucleotide sequence ID" value="XM_014323259.1"/>
</dbReference>
<comment type="caution">
    <text evidence="2">The sequence shown here is derived from an EMBL/GenBank/DDBJ whole genome shotgun (WGS) entry which is preliminary data.</text>
</comment>
<evidence type="ECO:0000313" key="2">
    <source>
        <dbReference type="EMBL" id="EJT47684.1"/>
    </source>
</evidence>
<protein>
    <recommendedName>
        <fullName evidence="4">C2H2-type domain-containing protein</fullName>
    </recommendedName>
</protein>
<evidence type="ECO:0000256" key="1">
    <source>
        <dbReference type="SAM" id="MobiDB-lite"/>
    </source>
</evidence>
<dbReference type="InterPro" id="IPR039258">
    <property type="entry name" value="ZNF511"/>
</dbReference>
<name>J6ET03_TRIAS</name>
<dbReference type="OrthoDB" id="18440at2759"/>
<organism evidence="2 3">
    <name type="scientific">Trichosporon asahii var. asahii (strain ATCC 90039 / CBS 2479 / JCM 2466 / KCTC 7840 / NBRC 103889/ NCYC 2677 / UAMH 7654)</name>
    <name type="common">Yeast</name>
    <dbReference type="NCBI Taxonomy" id="1186058"/>
    <lineage>
        <taxon>Eukaryota</taxon>
        <taxon>Fungi</taxon>
        <taxon>Dikarya</taxon>
        <taxon>Basidiomycota</taxon>
        <taxon>Agaricomycotina</taxon>
        <taxon>Tremellomycetes</taxon>
        <taxon>Trichosporonales</taxon>
        <taxon>Trichosporonaceae</taxon>
        <taxon>Trichosporon</taxon>
    </lineage>
</organism>
<dbReference type="AlphaFoldDB" id="J6ET03"/>
<accession>J6ET03</accession>
<gene>
    <name evidence="2" type="ORF">A1Q1_03461</name>
</gene>
<feature type="compositionally biased region" description="Basic and acidic residues" evidence="1">
    <location>
        <begin position="284"/>
        <end position="296"/>
    </location>
</feature>
<feature type="region of interest" description="Disordered" evidence="1">
    <location>
        <begin position="39"/>
        <end position="113"/>
    </location>
</feature>
<dbReference type="Proteomes" id="UP000002748">
    <property type="component" value="Unassembled WGS sequence"/>
</dbReference>
<dbReference type="VEuPathDB" id="FungiDB:A1Q1_03461"/>
<feature type="compositionally biased region" description="Polar residues" evidence="1">
    <location>
        <begin position="44"/>
        <end position="58"/>
    </location>
</feature>
<dbReference type="PANTHER" id="PTHR21354">
    <property type="entry name" value="ZINC FINGER PROTEIN 511"/>
    <property type="match status" value="1"/>
</dbReference>
<reference evidence="2 3" key="1">
    <citation type="journal article" date="2012" name="Eukaryot. Cell">
        <title>Draft genome sequence of CBS 2479, the standard type strain of Trichosporon asahii.</title>
        <authorList>
            <person name="Yang R.Y."/>
            <person name="Li H.T."/>
            <person name="Zhu H."/>
            <person name="Zhou G.P."/>
            <person name="Wang M."/>
            <person name="Wang L."/>
        </authorList>
    </citation>
    <scope>NUCLEOTIDE SEQUENCE [LARGE SCALE GENOMIC DNA]</scope>
    <source>
        <strain evidence="3">ATCC 90039 / CBS 2479 / JCM 2466 / KCTC 7840 / NCYC 2677 / UAMH 7654</strain>
    </source>
</reference>
<dbReference type="HOGENOM" id="CLU_069441_0_0_1"/>